<protein>
    <submittedName>
        <fullName evidence="4">Calcium binding protein 39 like</fullName>
    </submittedName>
</protein>
<accession>A0A4W2BSH2</accession>
<dbReference type="InterPro" id="IPR011989">
    <property type="entry name" value="ARM-like"/>
</dbReference>
<dbReference type="InterPro" id="IPR016024">
    <property type="entry name" value="ARM-type_fold"/>
</dbReference>
<evidence type="ECO:0000256" key="3">
    <source>
        <dbReference type="ARBA" id="ARBA00025206"/>
    </source>
</evidence>
<dbReference type="Pfam" id="PF08569">
    <property type="entry name" value="Mo25"/>
    <property type="match status" value="2"/>
</dbReference>
<dbReference type="SUPFAM" id="SSF48371">
    <property type="entry name" value="ARM repeat"/>
    <property type="match status" value="1"/>
</dbReference>
<evidence type="ECO:0000256" key="1">
    <source>
        <dbReference type="ARBA" id="ARBA00011012"/>
    </source>
</evidence>
<dbReference type="AlphaFoldDB" id="A0A4W2BSH2"/>
<evidence type="ECO:0000313" key="4">
    <source>
        <dbReference type="Ensembl" id="ENSBIXP00000001834.1"/>
    </source>
</evidence>
<dbReference type="GO" id="GO:0035556">
    <property type="term" value="P:intracellular signal transduction"/>
    <property type="evidence" value="ECO:0007669"/>
    <property type="project" value="TreeGrafter"/>
</dbReference>
<reference evidence="4" key="3">
    <citation type="submission" date="2025-09" db="UniProtKB">
        <authorList>
            <consortium name="Ensembl"/>
        </authorList>
    </citation>
    <scope>IDENTIFICATION</scope>
</reference>
<dbReference type="Ensembl" id="ENSBIXT00000013121.1">
    <property type="protein sequence ID" value="ENSBIXP00000001834.1"/>
    <property type="gene ID" value="ENSBIXG00000008395.1"/>
</dbReference>
<comment type="function">
    <text evidence="3">Component of a complex that binds and activates STK11/LKB1. In the complex, required to stabilize the interaction between CAB39/MO25 (CAB39/MO25alpha or CAB39L/MO25beta) and STK11/LKB1.</text>
</comment>
<proteinExistence type="inferred from homology"/>
<dbReference type="Gene3D" id="1.25.10.10">
    <property type="entry name" value="Leucine-rich Repeat Variant"/>
    <property type="match status" value="1"/>
</dbReference>
<keyword evidence="5" id="KW-1185">Reference proteome</keyword>
<name>A0A4W2BSH2_BOBOX</name>
<evidence type="ECO:0000256" key="2">
    <source>
        <dbReference type="ARBA" id="ARBA00011749"/>
    </source>
</evidence>
<reference evidence="4 5" key="1">
    <citation type="submission" date="2018-11" db="EMBL/GenBank/DDBJ databases">
        <title>Haplotype-resolved cattle genomes.</title>
        <authorList>
            <person name="Low W.Y."/>
            <person name="Tearle R."/>
            <person name="Bickhart D.M."/>
            <person name="Rosen B.D."/>
            <person name="Koren S."/>
            <person name="Rhie A."/>
            <person name="Hiendleder S."/>
            <person name="Phillippy A.M."/>
            <person name="Smith T.P.L."/>
            <person name="Williams J.L."/>
        </authorList>
    </citation>
    <scope>NUCLEOTIDE SEQUENCE [LARGE SCALE GENOMIC DNA]</scope>
</reference>
<dbReference type="PANTHER" id="PTHR10182:SF9">
    <property type="entry name" value="CALCIUM-BINDING PROTEIN 39-LIKE"/>
    <property type="match status" value="1"/>
</dbReference>
<evidence type="ECO:0000313" key="5">
    <source>
        <dbReference type="Proteomes" id="UP000314981"/>
    </source>
</evidence>
<organism evidence="4 5">
    <name type="scientific">Bos indicus x Bos taurus</name>
    <name type="common">Hybrid cattle</name>
    <dbReference type="NCBI Taxonomy" id="30522"/>
    <lineage>
        <taxon>Eukaryota</taxon>
        <taxon>Metazoa</taxon>
        <taxon>Chordata</taxon>
        <taxon>Craniata</taxon>
        <taxon>Vertebrata</taxon>
        <taxon>Euteleostomi</taxon>
        <taxon>Mammalia</taxon>
        <taxon>Eutheria</taxon>
        <taxon>Laurasiatheria</taxon>
        <taxon>Artiodactyla</taxon>
        <taxon>Ruminantia</taxon>
        <taxon>Pecora</taxon>
        <taxon>Bovidae</taxon>
        <taxon>Bovinae</taxon>
        <taxon>Bos</taxon>
    </lineage>
</organism>
<dbReference type="PANTHER" id="PTHR10182">
    <property type="entry name" value="CALCIUM-BINDING PROTEIN 39-RELATED"/>
    <property type="match status" value="1"/>
</dbReference>
<gene>
    <name evidence="4" type="primary">CAB39L</name>
</gene>
<comment type="similarity">
    <text evidence="1">Belongs to the Mo25 family.</text>
</comment>
<comment type="subunit">
    <text evidence="2">Component of a trimeric complex composed of STK11/LKB1, STRAD (STRADA or STRADB) and CAB39/MO25 (CAB39/MO25alpha or CAB39L/MO25beta): the complex tethers STK11/LKB1 in the cytoplasm and stimulates its catalytic activity.</text>
</comment>
<sequence length="314" mass="36420">MPLFSKSHKNPAEIVKILRDNLAILEKQDKKTDKASEEVSKSLQAMKEILCGTSDKEPPVEAVAQLSQELYNTGLLVTLIADLQLIDFEGKKDVTQIFNNILRRQIGTRIPTVEYISAHPHILFMLLKGYEVPQIALRCGIMLRECIRHEPLAKIILFSNQFQDFFKYVELSTFDIASDAFATFKIFEDYEKLLQSENYVTKRQSLKLLGELILDRHNFAIMTKYISKPENLKLTMNLLRDKSPNIQFEAFHVFKVFVASPHKTQPIVEILLKNQPKLIEFLSNFQKERTDDEQFTDEKNYLIKQIRDLKKVAP</sequence>
<dbReference type="GO" id="GO:0043539">
    <property type="term" value="F:protein serine/threonine kinase activator activity"/>
    <property type="evidence" value="ECO:0007669"/>
    <property type="project" value="TreeGrafter"/>
</dbReference>
<reference evidence="4" key="2">
    <citation type="submission" date="2025-08" db="UniProtKB">
        <authorList>
            <consortium name="Ensembl"/>
        </authorList>
    </citation>
    <scope>IDENTIFICATION</scope>
</reference>
<dbReference type="InterPro" id="IPR013878">
    <property type="entry name" value="Mo25"/>
</dbReference>
<dbReference type="Proteomes" id="UP000314981">
    <property type="component" value="Chromosome 12"/>
</dbReference>